<keyword evidence="1" id="KW-0548">Nucleotidyltransferase</keyword>
<protein>
    <submittedName>
        <fullName evidence="1">Reverse transcriptase</fullName>
    </submittedName>
</protein>
<organism evidence="1 2">
    <name type="scientific">Plakobranchus ocellatus</name>
    <dbReference type="NCBI Taxonomy" id="259542"/>
    <lineage>
        <taxon>Eukaryota</taxon>
        <taxon>Metazoa</taxon>
        <taxon>Spiralia</taxon>
        <taxon>Lophotrochozoa</taxon>
        <taxon>Mollusca</taxon>
        <taxon>Gastropoda</taxon>
        <taxon>Heterobranchia</taxon>
        <taxon>Euthyneura</taxon>
        <taxon>Panpulmonata</taxon>
        <taxon>Sacoglossa</taxon>
        <taxon>Placobranchoidea</taxon>
        <taxon>Plakobranchidae</taxon>
        <taxon>Plakobranchus</taxon>
    </lineage>
</organism>
<accession>A0AAV3ZRJ2</accession>
<proteinExistence type="predicted"/>
<keyword evidence="1" id="KW-0808">Transferase</keyword>
<name>A0AAV3ZRJ2_9GAST</name>
<dbReference type="EMBL" id="BLXT01002806">
    <property type="protein sequence ID" value="GFN97769.1"/>
    <property type="molecule type" value="Genomic_DNA"/>
</dbReference>
<comment type="caution">
    <text evidence="1">The sequence shown here is derived from an EMBL/GenBank/DDBJ whole genome shotgun (WGS) entry which is preliminary data.</text>
</comment>
<keyword evidence="2" id="KW-1185">Reference proteome</keyword>
<evidence type="ECO:0000313" key="2">
    <source>
        <dbReference type="Proteomes" id="UP000735302"/>
    </source>
</evidence>
<keyword evidence="1" id="KW-0695">RNA-directed DNA polymerase</keyword>
<dbReference type="GO" id="GO:0003964">
    <property type="term" value="F:RNA-directed DNA polymerase activity"/>
    <property type="evidence" value="ECO:0007669"/>
    <property type="project" value="UniProtKB-KW"/>
</dbReference>
<reference evidence="1 2" key="1">
    <citation type="journal article" date="2021" name="Elife">
        <title>Chloroplast acquisition without the gene transfer in kleptoplastic sea slugs, Plakobranchus ocellatus.</title>
        <authorList>
            <person name="Maeda T."/>
            <person name="Takahashi S."/>
            <person name="Yoshida T."/>
            <person name="Shimamura S."/>
            <person name="Takaki Y."/>
            <person name="Nagai Y."/>
            <person name="Toyoda A."/>
            <person name="Suzuki Y."/>
            <person name="Arimoto A."/>
            <person name="Ishii H."/>
            <person name="Satoh N."/>
            <person name="Nishiyama T."/>
            <person name="Hasebe M."/>
            <person name="Maruyama T."/>
            <person name="Minagawa J."/>
            <person name="Obokata J."/>
            <person name="Shigenobu S."/>
        </authorList>
    </citation>
    <scope>NUCLEOTIDE SEQUENCE [LARGE SCALE GENOMIC DNA]</scope>
</reference>
<dbReference type="Proteomes" id="UP000735302">
    <property type="component" value="Unassembled WGS sequence"/>
</dbReference>
<gene>
    <name evidence="1" type="ORF">PoB_002427500</name>
</gene>
<evidence type="ECO:0000313" key="1">
    <source>
        <dbReference type="EMBL" id="GFN97769.1"/>
    </source>
</evidence>
<dbReference type="AlphaFoldDB" id="A0AAV3ZRJ2"/>
<sequence length="181" mass="20708">MAKSIGRWYDSSLKDTKRGSEALEQASVDLQAVDKCGLPETYKVWCLQLMLIPKLLWPLLVYEISTSTAESIEAKMNRFTRKWLGIPPCLINVAMYYCKAMLRRPLKSIVEEYKCGKVRLMTMHENSEVPAVRSLQPHLRTFRKRKGGLKMKKVIGLTQTGRKGLGSEGIKWWSKAEGKDK</sequence>